<organism evidence="1 2">
    <name type="scientific">Caerostris darwini</name>
    <dbReference type="NCBI Taxonomy" id="1538125"/>
    <lineage>
        <taxon>Eukaryota</taxon>
        <taxon>Metazoa</taxon>
        <taxon>Ecdysozoa</taxon>
        <taxon>Arthropoda</taxon>
        <taxon>Chelicerata</taxon>
        <taxon>Arachnida</taxon>
        <taxon>Araneae</taxon>
        <taxon>Araneomorphae</taxon>
        <taxon>Entelegynae</taxon>
        <taxon>Araneoidea</taxon>
        <taxon>Araneidae</taxon>
        <taxon>Caerostris</taxon>
    </lineage>
</organism>
<gene>
    <name evidence="1" type="ORF">CDAR_185971</name>
</gene>
<evidence type="ECO:0000313" key="1">
    <source>
        <dbReference type="EMBL" id="GIY86134.1"/>
    </source>
</evidence>
<sequence>MDLIKFWKIVLHDLFTSNFCVDHSFQKEKQQIRDSMLIGNPTHDHLAHTSSTLTDEEILELRADSNITLLHLDTYCHKPGNATAEAWQHGMKASSLQVWRRN</sequence>
<keyword evidence="2" id="KW-1185">Reference proteome</keyword>
<accession>A0AAV4WWW1</accession>
<dbReference type="EMBL" id="BPLQ01015148">
    <property type="protein sequence ID" value="GIY86134.1"/>
    <property type="molecule type" value="Genomic_DNA"/>
</dbReference>
<dbReference type="AlphaFoldDB" id="A0AAV4WWW1"/>
<dbReference type="Proteomes" id="UP001054837">
    <property type="component" value="Unassembled WGS sequence"/>
</dbReference>
<proteinExistence type="predicted"/>
<protein>
    <submittedName>
        <fullName evidence="1">Uncharacterized protein</fullName>
    </submittedName>
</protein>
<reference evidence="1 2" key="1">
    <citation type="submission" date="2021-06" db="EMBL/GenBank/DDBJ databases">
        <title>Caerostris darwini draft genome.</title>
        <authorList>
            <person name="Kono N."/>
            <person name="Arakawa K."/>
        </authorList>
    </citation>
    <scope>NUCLEOTIDE SEQUENCE [LARGE SCALE GENOMIC DNA]</scope>
</reference>
<comment type="caution">
    <text evidence="1">The sequence shown here is derived from an EMBL/GenBank/DDBJ whole genome shotgun (WGS) entry which is preliminary data.</text>
</comment>
<evidence type="ECO:0000313" key="2">
    <source>
        <dbReference type="Proteomes" id="UP001054837"/>
    </source>
</evidence>
<name>A0AAV4WWW1_9ARAC</name>